<dbReference type="EMBL" id="PP931174">
    <property type="protein sequence ID" value="XCH45028.1"/>
    <property type="molecule type" value="Genomic_DNA"/>
</dbReference>
<protein>
    <recommendedName>
        <fullName evidence="2">KTSC domain-containing protein</fullName>
    </recommendedName>
</protein>
<sequence>MNIKEVTVRLAMIIQEMDTEVYNMVIRDRKDKTKLSSITLNQVVTFSFIEADENPKYTVKFMGEYVYVGYSLSPVLRQAVKYAQEYADNRAHYNKYRNSI</sequence>
<organism evidence="1">
    <name type="scientific">Mammaliicoccus phage MSShimriz1</name>
    <dbReference type="NCBI Taxonomy" id="3230127"/>
    <lineage>
        <taxon>Viruses</taxon>
    </lineage>
</organism>
<proteinExistence type="predicted"/>
<name>A0AAU8GT39_9VIRU</name>
<evidence type="ECO:0008006" key="2">
    <source>
        <dbReference type="Google" id="ProtNLM"/>
    </source>
</evidence>
<evidence type="ECO:0000313" key="1">
    <source>
        <dbReference type="EMBL" id="XCH45028.1"/>
    </source>
</evidence>
<reference evidence="1" key="1">
    <citation type="submission" date="2024-06" db="EMBL/GenBank/DDBJ databases">
        <authorList>
            <person name="Ashkenazi R."/>
            <person name="Lipszyc R.R."/>
            <person name="Braunstein R."/>
            <person name="Yerushalmy O."/>
            <person name="Alkalay-Oren S."/>
            <person name="Coppenhagn-Glazer S."/>
            <person name="Hazan R."/>
        </authorList>
    </citation>
    <scope>NUCLEOTIDE SEQUENCE</scope>
</reference>
<accession>A0AAU8GT39</accession>